<keyword evidence="1" id="KW-1133">Transmembrane helix</keyword>
<evidence type="ECO:0000313" key="4">
    <source>
        <dbReference type="EMBL" id="ACN99621.1"/>
    </source>
</evidence>
<dbReference type="InterPro" id="IPR043128">
    <property type="entry name" value="Rev_trsase/Diguanyl_cyclase"/>
</dbReference>
<dbReference type="SUPFAM" id="SSF141868">
    <property type="entry name" value="EAL domain-like"/>
    <property type="match status" value="1"/>
</dbReference>
<dbReference type="OrthoDB" id="8951at2"/>
<dbReference type="FunFam" id="3.30.70.270:FF:000001">
    <property type="entry name" value="Diguanylate cyclase domain protein"/>
    <property type="match status" value="1"/>
</dbReference>
<dbReference type="InterPro" id="IPR050706">
    <property type="entry name" value="Cyclic-di-GMP_PDE-like"/>
</dbReference>
<dbReference type="PROSITE" id="PS50883">
    <property type="entry name" value="EAL"/>
    <property type="match status" value="1"/>
</dbReference>
<keyword evidence="5" id="KW-1185">Reference proteome</keyword>
<proteinExistence type="predicted"/>
<dbReference type="PANTHER" id="PTHR33121:SF71">
    <property type="entry name" value="OXYGEN SENSOR PROTEIN DOSP"/>
    <property type="match status" value="1"/>
</dbReference>
<keyword evidence="1" id="KW-0812">Transmembrane</keyword>
<dbReference type="RefSeq" id="WP_012674933.1">
    <property type="nucleotide sequence ID" value="NC_012438.1"/>
</dbReference>
<dbReference type="Pfam" id="PF00990">
    <property type="entry name" value="GGDEF"/>
    <property type="match status" value="1"/>
</dbReference>
<protein>
    <submittedName>
        <fullName evidence="4">Diguanylate cyclase/phosphodiesterase</fullName>
    </submittedName>
</protein>
<dbReference type="InterPro" id="IPR000160">
    <property type="entry name" value="GGDEF_dom"/>
</dbReference>
<feature type="transmembrane region" description="Helical" evidence="1">
    <location>
        <begin position="197"/>
        <end position="217"/>
    </location>
</feature>
<feature type="domain" description="GGDEF" evidence="3">
    <location>
        <begin position="249"/>
        <end position="386"/>
    </location>
</feature>
<organism evidence="4 5">
    <name type="scientific">Sulfurihydrogenibium azorense (strain DSM 15241 / OCM 825 / Az-Fu1)</name>
    <dbReference type="NCBI Taxonomy" id="204536"/>
    <lineage>
        <taxon>Bacteria</taxon>
        <taxon>Pseudomonadati</taxon>
        <taxon>Aquificota</taxon>
        <taxon>Aquificia</taxon>
        <taxon>Aquificales</taxon>
        <taxon>Hydrogenothermaceae</taxon>
        <taxon>Sulfurihydrogenibium</taxon>
    </lineage>
</organism>
<dbReference type="SUPFAM" id="SSF55073">
    <property type="entry name" value="Nucleotide cyclase"/>
    <property type="match status" value="1"/>
</dbReference>
<feature type="domain" description="EAL" evidence="2">
    <location>
        <begin position="393"/>
        <end position="638"/>
    </location>
</feature>
<feature type="transmembrane region" description="Helical" evidence="1">
    <location>
        <begin position="12"/>
        <end position="33"/>
    </location>
</feature>
<dbReference type="HOGENOM" id="CLU_000445_70_50_0"/>
<dbReference type="Proteomes" id="UP000001369">
    <property type="component" value="Chromosome"/>
</dbReference>
<dbReference type="CDD" id="cd01948">
    <property type="entry name" value="EAL"/>
    <property type="match status" value="1"/>
</dbReference>
<name>C1DXW1_SULAA</name>
<dbReference type="AlphaFoldDB" id="C1DXW1"/>
<dbReference type="Gene3D" id="3.30.70.270">
    <property type="match status" value="1"/>
</dbReference>
<dbReference type="NCBIfam" id="TIGR00254">
    <property type="entry name" value="GGDEF"/>
    <property type="match status" value="1"/>
</dbReference>
<evidence type="ECO:0000313" key="5">
    <source>
        <dbReference type="Proteomes" id="UP000001369"/>
    </source>
</evidence>
<dbReference type="InterPro" id="IPR001633">
    <property type="entry name" value="EAL_dom"/>
</dbReference>
<evidence type="ECO:0000256" key="1">
    <source>
        <dbReference type="SAM" id="Phobius"/>
    </source>
</evidence>
<dbReference type="CDD" id="cd01949">
    <property type="entry name" value="GGDEF"/>
    <property type="match status" value="1"/>
</dbReference>
<dbReference type="EMBL" id="CP001229">
    <property type="protein sequence ID" value="ACN99621.1"/>
    <property type="molecule type" value="Genomic_DNA"/>
</dbReference>
<dbReference type="Gene3D" id="3.20.20.450">
    <property type="entry name" value="EAL domain"/>
    <property type="match status" value="1"/>
</dbReference>
<evidence type="ECO:0000259" key="2">
    <source>
        <dbReference type="PROSITE" id="PS50883"/>
    </source>
</evidence>
<gene>
    <name evidence="4" type="ordered locus">SULAZ_0227</name>
</gene>
<dbReference type="PROSITE" id="PS50887">
    <property type="entry name" value="GGDEF"/>
    <property type="match status" value="1"/>
</dbReference>
<sequence>MIKQLFKEIKKNVVSIWITVISLLVLFSLYLYLPKYEKNIQNVIIEKDLGKEVDVAENVIRKIKEKSQNSLISKIHDSDFVKNSNELLEVLNTPNTEYLYIIFKSGEQFFIALDVSKKDRMEPFEYIQLLPSELPIVNQAIKDMEYKYLIHTNTPTLGLTLYIPFKDKNNINYILIKDYTIKEVQEIKSLVDSIRKAILIVIVFIVLLANVAIVGVIKTLYYKKRSLIDSLTGLYNRNYLEEIENKNLKDFVVIVADVDFFKKINDTYGHLVGDNVLKTVAETIKKNVRENNIVIRYGGEEFLIILNKERSVDNLNYINVAERIRKAVENLKIKINENDYLKTTLSVGIFLDTDKIKTLQEAIKKADVALYKAKTKGRNRIEIYDEENQSSEKALKVSQIKEAIEDKRLFCLYQPIVSLKDGTVSHYEALVRIKDKEGNTIPPYQFLNVIENTFLYTKLTKEVIEYNLKILKDYPDIKVSINLKPSDILNRSTIDILLDIAKDKDVVKRLMLEIVETEDALAYEEIVKIISSLKKAGYIICLDDFGSGYSNFVYLLRLNIDYLKIDANLIKNITTDQVSFEVVKMITGFCKKMKIKTIAEYVENEDILNIIKQIGIDYGQGYYFSKPKQIEELIKSSK</sequence>
<dbReference type="SMART" id="SM00267">
    <property type="entry name" value="GGDEF"/>
    <property type="match status" value="1"/>
</dbReference>
<dbReference type="Pfam" id="PF00563">
    <property type="entry name" value="EAL"/>
    <property type="match status" value="1"/>
</dbReference>
<dbReference type="KEGG" id="saf:SULAZ_0227"/>
<evidence type="ECO:0000259" key="3">
    <source>
        <dbReference type="PROSITE" id="PS50887"/>
    </source>
</evidence>
<dbReference type="eggNOG" id="COG2200">
    <property type="taxonomic scope" value="Bacteria"/>
</dbReference>
<dbReference type="GO" id="GO:0071111">
    <property type="term" value="F:cyclic-guanylate-specific phosphodiesterase activity"/>
    <property type="evidence" value="ECO:0007669"/>
    <property type="project" value="InterPro"/>
</dbReference>
<dbReference type="InterPro" id="IPR035919">
    <property type="entry name" value="EAL_sf"/>
</dbReference>
<dbReference type="eggNOG" id="COG2199">
    <property type="taxonomic scope" value="Bacteria"/>
</dbReference>
<accession>C1DXW1</accession>
<dbReference type="InterPro" id="IPR029787">
    <property type="entry name" value="Nucleotide_cyclase"/>
</dbReference>
<dbReference type="SMART" id="SM00052">
    <property type="entry name" value="EAL"/>
    <property type="match status" value="1"/>
</dbReference>
<dbReference type="PANTHER" id="PTHR33121">
    <property type="entry name" value="CYCLIC DI-GMP PHOSPHODIESTERASE PDEF"/>
    <property type="match status" value="1"/>
</dbReference>
<keyword evidence="1" id="KW-0472">Membrane</keyword>
<reference evidence="4 5" key="1">
    <citation type="journal article" date="2009" name="J. Bacteriol.">
        <title>Complete and draft genome sequences of six members of the Aquificales.</title>
        <authorList>
            <person name="Reysenbach A.L."/>
            <person name="Hamamura N."/>
            <person name="Podar M."/>
            <person name="Griffiths E."/>
            <person name="Ferreira S."/>
            <person name="Hochstein R."/>
            <person name="Heidelberg J."/>
            <person name="Johnson J."/>
            <person name="Mead D."/>
            <person name="Pohorille A."/>
            <person name="Sarmiento M."/>
            <person name="Schweighofer K."/>
            <person name="Seshadri R."/>
            <person name="Voytek M.A."/>
        </authorList>
    </citation>
    <scope>NUCLEOTIDE SEQUENCE [LARGE SCALE GENOMIC DNA]</scope>
    <source>
        <strain evidence="5">Az-Fu1 / DSM 15241 / OCM 825</strain>
    </source>
</reference>
<dbReference type="STRING" id="204536.SULAZ_0227"/>